<dbReference type="NCBIfam" id="NF033788">
    <property type="entry name" value="HTH_metalloreg"/>
    <property type="match status" value="1"/>
</dbReference>
<evidence type="ECO:0000313" key="6">
    <source>
        <dbReference type="Proteomes" id="UP001144313"/>
    </source>
</evidence>
<dbReference type="Gene3D" id="1.10.10.10">
    <property type="entry name" value="Winged helix-like DNA-binding domain superfamily/Winged helix DNA-binding domain"/>
    <property type="match status" value="1"/>
</dbReference>
<dbReference type="AlphaFoldDB" id="A0A9W6G522"/>
<dbReference type="Proteomes" id="UP001144313">
    <property type="component" value="Unassembled WGS sequence"/>
</dbReference>
<dbReference type="SMART" id="SM00418">
    <property type="entry name" value="HTH_ARSR"/>
    <property type="match status" value="1"/>
</dbReference>
<dbReference type="GO" id="GO:0003677">
    <property type="term" value="F:DNA binding"/>
    <property type="evidence" value="ECO:0007669"/>
    <property type="project" value="UniProtKB-KW"/>
</dbReference>
<dbReference type="Pfam" id="PF12840">
    <property type="entry name" value="HTH_20"/>
    <property type="match status" value="1"/>
</dbReference>
<dbReference type="InterPro" id="IPR036390">
    <property type="entry name" value="WH_DNA-bd_sf"/>
</dbReference>
<keyword evidence="1" id="KW-0805">Transcription regulation</keyword>
<dbReference type="GO" id="GO:0003700">
    <property type="term" value="F:DNA-binding transcription factor activity"/>
    <property type="evidence" value="ECO:0007669"/>
    <property type="project" value="InterPro"/>
</dbReference>
<dbReference type="InterPro" id="IPR001845">
    <property type="entry name" value="HTH_ArsR_DNA-bd_dom"/>
</dbReference>
<keyword evidence="6" id="KW-1185">Reference proteome</keyword>
<reference evidence="5" key="1">
    <citation type="submission" date="2022-12" db="EMBL/GenBank/DDBJ databases">
        <title>Reference genome sequencing for broad-spectrum identification of bacterial and archaeal isolates by mass spectrometry.</title>
        <authorList>
            <person name="Sekiguchi Y."/>
            <person name="Tourlousse D.M."/>
        </authorList>
    </citation>
    <scope>NUCLEOTIDE SEQUENCE</scope>
    <source>
        <strain evidence="5">LLR39Z86</strain>
    </source>
</reference>
<dbReference type="PANTHER" id="PTHR33154:SF33">
    <property type="entry name" value="TRANSCRIPTIONAL REPRESSOR SDPR"/>
    <property type="match status" value="1"/>
</dbReference>
<sequence>MSDGGSAEAAFDALGDPVRRRIMELLGEGERPAGAVADIIGAAFGISQPAVSQHLKVLREAGLVTVRAEGTRRFYGADLDGLAVVRAWLERFADGFAGPLDALETELARGKRERRLADRPARERRRGAA</sequence>
<evidence type="ECO:0000313" key="5">
    <source>
        <dbReference type="EMBL" id="GLI41209.1"/>
    </source>
</evidence>
<evidence type="ECO:0000256" key="3">
    <source>
        <dbReference type="ARBA" id="ARBA00023163"/>
    </source>
</evidence>
<dbReference type="PANTHER" id="PTHR33154">
    <property type="entry name" value="TRANSCRIPTIONAL REGULATOR, ARSR FAMILY"/>
    <property type="match status" value="1"/>
</dbReference>
<dbReference type="InterPro" id="IPR011991">
    <property type="entry name" value="ArsR-like_HTH"/>
</dbReference>
<dbReference type="PROSITE" id="PS50987">
    <property type="entry name" value="HTH_ARSR_2"/>
    <property type="match status" value="1"/>
</dbReference>
<accession>A0A9W6G522</accession>
<comment type="caution">
    <text evidence="5">The sequence shown here is derived from an EMBL/GenBank/DDBJ whole genome shotgun (WGS) entry which is preliminary data.</text>
</comment>
<feature type="domain" description="HTH arsR-type" evidence="4">
    <location>
        <begin position="1"/>
        <end position="97"/>
    </location>
</feature>
<evidence type="ECO:0000256" key="2">
    <source>
        <dbReference type="ARBA" id="ARBA00023125"/>
    </source>
</evidence>
<organism evidence="5 6">
    <name type="scientific">Glycomyces algeriensis</name>
    <dbReference type="NCBI Taxonomy" id="256037"/>
    <lineage>
        <taxon>Bacteria</taxon>
        <taxon>Bacillati</taxon>
        <taxon>Actinomycetota</taxon>
        <taxon>Actinomycetes</taxon>
        <taxon>Glycomycetales</taxon>
        <taxon>Glycomycetaceae</taxon>
        <taxon>Glycomyces</taxon>
    </lineage>
</organism>
<keyword evidence="2" id="KW-0238">DNA-binding</keyword>
<name>A0A9W6G522_9ACTN</name>
<dbReference type="InterPro" id="IPR051081">
    <property type="entry name" value="HTH_MetalResp_TranReg"/>
</dbReference>
<dbReference type="CDD" id="cd00090">
    <property type="entry name" value="HTH_ARSR"/>
    <property type="match status" value="1"/>
</dbReference>
<evidence type="ECO:0000259" key="4">
    <source>
        <dbReference type="PROSITE" id="PS50987"/>
    </source>
</evidence>
<protein>
    <submittedName>
        <fullName evidence="5">Transcriptional regulator</fullName>
    </submittedName>
</protein>
<proteinExistence type="predicted"/>
<dbReference type="InterPro" id="IPR036388">
    <property type="entry name" value="WH-like_DNA-bd_sf"/>
</dbReference>
<keyword evidence="3" id="KW-0804">Transcription</keyword>
<gene>
    <name evidence="5" type="ORF">GALLR39Z86_10590</name>
</gene>
<dbReference type="EMBL" id="BSDT01000001">
    <property type="protein sequence ID" value="GLI41209.1"/>
    <property type="molecule type" value="Genomic_DNA"/>
</dbReference>
<dbReference type="PRINTS" id="PR00778">
    <property type="entry name" value="HTHARSR"/>
</dbReference>
<evidence type="ECO:0000256" key="1">
    <source>
        <dbReference type="ARBA" id="ARBA00023015"/>
    </source>
</evidence>
<dbReference type="SUPFAM" id="SSF46785">
    <property type="entry name" value="Winged helix' DNA-binding domain"/>
    <property type="match status" value="1"/>
</dbReference>